<keyword evidence="8 14" id="KW-0863">Zinc-finger</keyword>
<dbReference type="SMART" id="SM00184">
    <property type="entry name" value="RING"/>
    <property type="match status" value="1"/>
</dbReference>
<protein>
    <recommendedName>
        <fullName evidence="4">RING-type E3 ubiquitin transferase</fullName>
        <ecNumber evidence="4">2.3.2.27</ecNumber>
    </recommendedName>
</protein>
<keyword evidence="10" id="KW-0862">Zinc</keyword>
<keyword evidence="7" id="KW-0479">Metal-binding</keyword>
<evidence type="ECO:0000256" key="1">
    <source>
        <dbReference type="ARBA" id="ARBA00000900"/>
    </source>
</evidence>
<dbReference type="InterPro" id="IPR042741">
    <property type="entry name" value="RING1_RING-HC"/>
</dbReference>
<evidence type="ECO:0000256" key="5">
    <source>
        <dbReference type="ARBA" id="ARBA00022491"/>
    </source>
</evidence>
<feature type="compositionally biased region" description="Basic and acidic residues" evidence="15">
    <location>
        <begin position="924"/>
        <end position="934"/>
    </location>
</feature>
<dbReference type="STRING" id="121845.A0A3Q0JBE7"/>
<dbReference type="CTD" id="43327"/>
<feature type="compositionally biased region" description="Polar residues" evidence="15">
    <location>
        <begin position="658"/>
        <end position="683"/>
    </location>
</feature>
<dbReference type="PROSITE" id="PS00518">
    <property type="entry name" value="ZF_RING_1"/>
    <property type="match status" value="1"/>
</dbReference>
<keyword evidence="12" id="KW-0804">Transcription</keyword>
<gene>
    <name evidence="18" type="primary">LOC103518158</name>
</gene>
<feature type="region of interest" description="Disordered" evidence="15">
    <location>
        <begin position="158"/>
        <end position="244"/>
    </location>
</feature>
<evidence type="ECO:0000256" key="8">
    <source>
        <dbReference type="ARBA" id="ARBA00022771"/>
    </source>
</evidence>
<evidence type="ECO:0000313" key="17">
    <source>
        <dbReference type="Proteomes" id="UP000079169"/>
    </source>
</evidence>
<evidence type="ECO:0000256" key="2">
    <source>
        <dbReference type="ARBA" id="ARBA00004123"/>
    </source>
</evidence>
<dbReference type="GO" id="GO:0061630">
    <property type="term" value="F:ubiquitin protein ligase activity"/>
    <property type="evidence" value="ECO:0007669"/>
    <property type="project" value="UniProtKB-EC"/>
</dbReference>
<keyword evidence="6" id="KW-0808">Transferase</keyword>
<feature type="region of interest" description="Disordered" evidence="15">
    <location>
        <begin position="582"/>
        <end position="602"/>
    </location>
</feature>
<evidence type="ECO:0000256" key="11">
    <source>
        <dbReference type="ARBA" id="ARBA00023015"/>
    </source>
</evidence>
<dbReference type="InterPro" id="IPR013083">
    <property type="entry name" value="Znf_RING/FYVE/PHD"/>
</dbReference>
<dbReference type="GO" id="GO:0008270">
    <property type="term" value="F:zinc ion binding"/>
    <property type="evidence" value="ECO:0007669"/>
    <property type="project" value="UniProtKB-KW"/>
</dbReference>
<evidence type="ECO:0000256" key="14">
    <source>
        <dbReference type="PROSITE-ProRule" id="PRU00175"/>
    </source>
</evidence>
<dbReference type="FunFam" id="3.30.40.10:FF:000100">
    <property type="entry name" value="E3 ubiquitin-protein ligase RING2"/>
    <property type="match status" value="1"/>
</dbReference>
<name>A0A3Q0JBE7_DIACI</name>
<keyword evidence="13" id="KW-0539">Nucleus</keyword>
<dbReference type="RefSeq" id="XP_026685832.1">
    <property type="nucleotide sequence ID" value="XM_026830031.1"/>
</dbReference>
<dbReference type="Pfam" id="PF16207">
    <property type="entry name" value="RAWUL"/>
    <property type="match status" value="1"/>
</dbReference>
<feature type="compositionally biased region" description="Polar residues" evidence="15">
    <location>
        <begin position="935"/>
        <end position="946"/>
    </location>
</feature>
<dbReference type="Proteomes" id="UP000079169">
    <property type="component" value="Unplaced"/>
</dbReference>
<proteinExistence type="predicted"/>
<dbReference type="Gene3D" id="3.10.20.90">
    <property type="entry name" value="Phosphatidylinositol 3-kinase Catalytic Subunit, Chain A, domain 1"/>
    <property type="match status" value="1"/>
</dbReference>
<dbReference type="KEGG" id="dci:103518158"/>
<evidence type="ECO:0000256" key="4">
    <source>
        <dbReference type="ARBA" id="ARBA00012483"/>
    </source>
</evidence>
<dbReference type="GO" id="GO:0003682">
    <property type="term" value="F:chromatin binding"/>
    <property type="evidence" value="ECO:0007669"/>
    <property type="project" value="TreeGrafter"/>
</dbReference>
<comment type="subcellular location">
    <subcellularLocation>
        <location evidence="2">Nucleus</location>
    </subcellularLocation>
</comment>
<accession>A0A3Q0JBE7</accession>
<dbReference type="PROSITE" id="PS50089">
    <property type="entry name" value="ZF_RING_2"/>
    <property type="match status" value="1"/>
</dbReference>
<keyword evidence="5" id="KW-0678">Repressor</keyword>
<dbReference type="CDD" id="cd16739">
    <property type="entry name" value="RING-HC_RING1"/>
    <property type="match status" value="1"/>
</dbReference>
<comment type="pathway">
    <text evidence="3">Protein modification; protein ubiquitination.</text>
</comment>
<sequence length="1109" mass="124079">MTSTEQSGTTKSWELSMYELNRTPQEAITDNTEIAVSPRSLHSELMCPICLDMLKKTMTTKECLHRFCSDCIITALRSGNKECPTCRKKLVSKRSLRADPNFDLLISKIYPSRDEYEAHQVRVLEKLNKSHSQAALVQSINEGIKLQSQHRLQRTKKNIQGNEENTPDISNTDQTSVQQQPSPQPTTSNAIKNQLSPAVPKSPEARPSSAASSSTTKVSKKTAKSDVMTSELETDDTSETDDKISTVESATDGEGMWTVISFIYLWYLLFFCLETKLFNQVLLDTSMAEQRTGVDDMKKLKNFVNFYKVTKDFEQKFKKCTKSKHMLHFSMSSLSDVKKAISETDKVSHTRSNALRKWNSEMKLNSCDDLQFNIKDIRHHLLGDDQYQGLEALEFFDEPVISPTKVNMAYCDSYLDESFNANEKDPLSFDSKEDIKSKIDLILKTESPKKGLIKLRKITDLVEEKPLKATTKRLNIPVKFDLKSLKVIGQTKCPQNLVSSPKPIEPLKMAQTNVSSVSKAYKCYSDNDSCINDIAAADDDFNPIIQAAFSLAEKETPPTMNSQKLPTKQIVLKHGQIVNISHGKTNTPVHTDPITNKSNTQNNPFSGIISHTVGEINNFTHETVTTMPSNPRLTYISTRIKSEPSGRDSVPQERAPPNRQQNTNISNANTMPQRTYGNTKSNLNIPVKPVCMTSSSNANTTPPKQLHNINSYILSKPVSIKTSPNATMISKPPILMNTASKSNIFLEGKQTVVSTPDNNKTSPPRRIIQMKENGKLGMFTSVSQILQDQTTAPQPSWFTSFGSGNVLLNVAPQSHSGTLQLSNISAEPTVGYVIVNDLDTPKSVIDKSAVTQTTNGAIIGNIELVKPSKATDNDLKSAKNEVAGSNYQRSKTAENISSVKNKSDILNTQKTHLATVQQQPQFSKVKDFKQDSSGKGKQNQSTESTVRGTQLKFIPITKKSVPTSSTIAKTKILFRKDLLEKDEFTKELFGEVIQESNLILFNNLNKYFCTWCRSGLEDNDSIYKTLKKDDLVRLIKTSSTATVDHLTKYLTMRLRLEGSDICDSNFGIYVSPSSNNFILLPGNQSLRQIHDKYWKSEKPLEVYYSWKKV</sequence>
<reference evidence="18" key="1">
    <citation type="submission" date="2025-08" db="UniProtKB">
        <authorList>
            <consortium name="RefSeq"/>
        </authorList>
    </citation>
    <scope>IDENTIFICATION</scope>
</reference>
<dbReference type="SUPFAM" id="SSF57850">
    <property type="entry name" value="RING/U-box"/>
    <property type="match status" value="1"/>
</dbReference>
<feature type="region of interest" description="Disordered" evidence="15">
    <location>
        <begin position="641"/>
        <end position="683"/>
    </location>
</feature>
<dbReference type="GeneID" id="103518158"/>
<dbReference type="AlphaFoldDB" id="A0A3Q0JBE7"/>
<dbReference type="InterPro" id="IPR017907">
    <property type="entry name" value="Znf_RING_CS"/>
</dbReference>
<evidence type="ECO:0000256" key="15">
    <source>
        <dbReference type="SAM" id="MobiDB-lite"/>
    </source>
</evidence>
<comment type="catalytic activity">
    <reaction evidence="1">
        <text>S-ubiquitinyl-[E2 ubiquitin-conjugating enzyme]-L-cysteine + [acceptor protein]-L-lysine = [E2 ubiquitin-conjugating enzyme]-L-cysteine + N(6)-ubiquitinyl-[acceptor protein]-L-lysine.</text>
        <dbReference type="EC" id="2.3.2.27"/>
    </reaction>
</comment>
<dbReference type="GO" id="GO:0016567">
    <property type="term" value="P:protein ubiquitination"/>
    <property type="evidence" value="ECO:0007669"/>
    <property type="project" value="UniProtKB-UniPathway"/>
</dbReference>
<dbReference type="PANTHER" id="PTHR46076">
    <property type="entry name" value="E3 UBIQUITIN-PROTEIN LIGASE RING1 / RING 2 FAMILY MEMBER"/>
    <property type="match status" value="1"/>
</dbReference>
<keyword evidence="17" id="KW-1185">Reference proteome</keyword>
<evidence type="ECO:0000313" key="18">
    <source>
        <dbReference type="RefSeq" id="XP_026685832.1"/>
    </source>
</evidence>
<keyword evidence="11" id="KW-0805">Transcription regulation</keyword>
<feature type="compositionally biased region" description="Polar residues" evidence="15">
    <location>
        <begin position="158"/>
        <end position="173"/>
    </location>
</feature>
<evidence type="ECO:0000256" key="12">
    <source>
        <dbReference type="ARBA" id="ARBA00023163"/>
    </source>
</evidence>
<feature type="region of interest" description="Disordered" evidence="15">
    <location>
        <begin position="917"/>
        <end position="946"/>
    </location>
</feature>
<evidence type="ECO:0000256" key="7">
    <source>
        <dbReference type="ARBA" id="ARBA00022723"/>
    </source>
</evidence>
<dbReference type="PANTHER" id="PTHR46076:SF3">
    <property type="entry name" value="E3 UBIQUITIN-PROTEIN LIGASE RING1"/>
    <property type="match status" value="1"/>
</dbReference>
<evidence type="ECO:0000256" key="9">
    <source>
        <dbReference type="ARBA" id="ARBA00022786"/>
    </source>
</evidence>
<dbReference type="PaxDb" id="121845-A0A3Q0JBE7"/>
<keyword evidence="9" id="KW-0833">Ubl conjugation pathway</keyword>
<evidence type="ECO:0000259" key="16">
    <source>
        <dbReference type="PROSITE" id="PS50089"/>
    </source>
</evidence>
<dbReference type="InterPro" id="IPR032443">
    <property type="entry name" value="RAWUL"/>
</dbReference>
<dbReference type="InterPro" id="IPR001841">
    <property type="entry name" value="Znf_RING"/>
</dbReference>
<dbReference type="GO" id="GO:0031519">
    <property type="term" value="C:PcG protein complex"/>
    <property type="evidence" value="ECO:0007669"/>
    <property type="project" value="TreeGrafter"/>
</dbReference>
<feature type="domain" description="RING-type" evidence="16">
    <location>
        <begin position="47"/>
        <end position="87"/>
    </location>
</feature>
<feature type="compositionally biased region" description="Low complexity" evidence="15">
    <location>
        <begin position="174"/>
        <end position="188"/>
    </location>
</feature>
<feature type="compositionally biased region" description="Low complexity" evidence="15">
    <location>
        <begin position="208"/>
        <end position="217"/>
    </location>
</feature>
<dbReference type="Gene3D" id="3.30.40.10">
    <property type="entry name" value="Zinc/RING finger domain, C3HC4 (zinc finger)"/>
    <property type="match status" value="1"/>
</dbReference>
<dbReference type="InterPro" id="IPR043540">
    <property type="entry name" value="RING1/RING2"/>
</dbReference>
<dbReference type="EC" id="2.3.2.27" evidence="4"/>
<organism evidence="17 18">
    <name type="scientific">Diaphorina citri</name>
    <name type="common">Asian citrus psyllid</name>
    <dbReference type="NCBI Taxonomy" id="121845"/>
    <lineage>
        <taxon>Eukaryota</taxon>
        <taxon>Metazoa</taxon>
        <taxon>Ecdysozoa</taxon>
        <taxon>Arthropoda</taxon>
        <taxon>Hexapoda</taxon>
        <taxon>Insecta</taxon>
        <taxon>Pterygota</taxon>
        <taxon>Neoptera</taxon>
        <taxon>Paraneoptera</taxon>
        <taxon>Hemiptera</taxon>
        <taxon>Sternorrhyncha</taxon>
        <taxon>Psylloidea</taxon>
        <taxon>Psyllidae</taxon>
        <taxon>Diaphorininae</taxon>
        <taxon>Diaphorina</taxon>
    </lineage>
</organism>
<evidence type="ECO:0000256" key="6">
    <source>
        <dbReference type="ARBA" id="ARBA00022679"/>
    </source>
</evidence>
<dbReference type="Pfam" id="PF13923">
    <property type="entry name" value="zf-C3HC4_2"/>
    <property type="match status" value="1"/>
</dbReference>
<evidence type="ECO:0000256" key="13">
    <source>
        <dbReference type="ARBA" id="ARBA00023242"/>
    </source>
</evidence>
<dbReference type="UniPathway" id="UPA00143"/>
<evidence type="ECO:0000256" key="3">
    <source>
        <dbReference type="ARBA" id="ARBA00004906"/>
    </source>
</evidence>
<evidence type="ECO:0000256" key="10">
    <source>
        <dbReference type="ARBA" id="ARBA00022833"/>
    </source>
</evidence>
<dbReference type="GO" id="GO:0000151">
    <property type="term" value="C:ubiquitin ligase complex"/>
    <property type="evidence" value="ECO:0007669"/>
    <property type="project" value="InterPro"/>
</dbReference>